<dbReference type="EMBL" id="UGJJ01000001">
    <property type="protein sequence ID" value="STR00168.1"/>
    <property type="molecule type" value="Genomic_DNA"/>
</dbReference>
<evidence type="ECO:0000256" key="1">
    <source>
        <dbReference type="SAM" id="Coils"/>
    </source>
</evidence>
<dbReference type="Proteomes" id="UP000254293">
    <property type="component" value="Unassembled WGS sequence"/>
</dbReference>
<name>A0A377R009_9NEIS</name>
<gene>
    <name evidence="2" type="ORF">NCTC13336_00365</name>
</gene>
<protein>
    <submittedName>
        <fullName evidence="2">Uncharacterized protein conserved in bacteria</fullName>
    </submittedName>
</protein>
<dbReference type="AlphaFoldDB" id="A0A377R009"/>
<accession>A0A377R009</accession>
<reference evidence="2 3" key="1">
    <citation type="submission" date="2018-06" db="EMBL/GenBank/DDBJ databases">
        <authorList>
            <consortium name="Pathogen Informatics"/>
            <person name="Doyle S."/>
        </authorList>
    </citation>
    <scope>NUCLEOTIDE SEQUENCE [LARGE SCALE GENOMIC DNA]</scope>
    <source>
        <strain evidence="2 3">NCTC13336</strain>
    </source>
</reference>
<evidence type="ECO:0000313" key="2">
    <source>
        <dbReference type="EMBL" id="STR00168.1"/>
    </source>
</evidence>
<sequence length="176" mass="18495">MPALALLNSLIRLSPDIRHTLAGYNGITLAVSAAGFTLKGRCTAAGLLRATNRPADTAITLHGSAWQKILAGHPPAAGDIAINGDTAIGLYLLAALSGLSAAPALREAAAKAASCLQTLALRPPSQAPVSRADFDELSAQAARLHADLARLRSENAALRRDLEHLHARLDKFDRDW</sequence>
<keyword evidence="1" id="KW-0175">Coiled coil</keyword>
<keyword evidence="3" id="KW-1185">Reference proteome</keyword>
<dbReference type="RefSeq" id="WP_115307479.1">
    <property type="nucleotide sequence ID" value="NZ_UGJJ01000001.1"/>
</dbReference>
<feature type="coiled-coil region" evidence="1">
    <location>
        <begin position="134"/>
        <end position="175"/>
    </location>
</feature>
<proteinExistence type="predicted"/>
<organism evidence="2 3">
    <name type="scientific">Kingella potus</name>
    <dbReference type="NCBI Taxonomy" id="265175"/>
    <lineage>
        <taxon>Bacteria</taxon>
        <taxon>Pseudomonadati</taxon>
        <taxon>Pseudomonadota</taxon>
        <taxon>Betaproteobacteria</taxon>
        <taxon>Neisseriales</taxon>
        <taxon>Neisseriaceae</taxon>
        <taxon>Kingella</taxon>
    </lineage>
</organism>
<dbReference type="OrthoDB" id="8525483at2"/>
<evidence type="ECO:0000313" key="3">
    <source>
        <dbReference type="Proteomes" id="UP000254293"/>
    </source>
</evidence>